<name>A0A545T3V6_9PROT</name>
<dbReference type="RefSeq" id="WP_142899425.1">
    <property type="nucleotide sequence ID" value="NZ_ML660064.1"/>
</dbReference>
<evidence type="ECO:0000313" key="2">
    <source>
        <dbReference type="Proteomes" id="UP000315252"/>
    </source>
</evidence>
<proteinExistence type="predicted"/>
<evidence type="ECO:0000313" key="1">
    <source>
        <dbReference type="EMBL" id="TQV71878.1"/>
    </source>
</evidence>
<organism evidence="1 2">
    <name type="scientific">Denitrobaculum tricleocarpae</name>
    <dbReference type="NCBI Taxonomy" id="2591009"/>
    <lineage>
        <taxon>Bacteria</taxon>
        <taxon>Pseudomonadati</taxon>
        <taxon>Pseudomonadota</taxon>
        <taxon>Alphaproteobacteria</taxon>
        <taxon>Rhodospirillales</taxon>
        <taxon>Rhodospirillaceae</taxon>
        <taxon>Denitrobaculum</taxon>
    </lineage>
</organism>
<dbReference type="Proteomes" id="UP000315252">
    <property type="component" value="Unassembled WGS sequence"/>
</dbReference>
<dbReference type="InterPro" id="IPR014985">
    <property type="entry name" value="WbqC"/>
</dbReference>
<sequence>MTRIAVMQPYFAPYAGYFRLAAASDIFVIFDCVQFPRRGWVHRNRLPDGEGVVRWLTLPLAKAPQSTAINAMRFSQDSLSRLETEARSFPDLQDRSHPLVAPLFKAEGSLGDWLAEYLETTCALLGFAPRFVRSSDLNLPVGLKGQARIIEIVKRLEGSSYINAPGGRDLYDPETFRAAEIELGFLAPYEGDWGSILHRLRREGPANLTREIISQSKPLIA</sequence>
<accession>A0A545T3V6</accession>
<gene>
    <name evidence="1" type="ORF">FKG95_26220</name>
</gene>
<reference evidence="1 2" key="1">
    <citation type="submission" date="2019-06" db="EMBL/GenBank/DDBJ databases">
        <title>Whole genome sequence for Rhodospirillaceae sp. R148.</title>
        <authorList>
            <person name="Wang G."/>
        </authorList>
    </citation>
    <scope>NUCLEOTIDE SEQUENCE [LARGE SCALE GENOMIC DNA]</scope>
    <source>
        <strain evidence="1 2">R148</strain>
    </source>
</reference>
<dbReference type="AlphaFoldDB" id="A0A545T3V6"/>
<protein>
    <submittedName>
        <fullName evidence="1">WbqC family protein</fullName>
    </submittedName>
</protein>
<dbReference type="Pfam" id="PF08889">
    <property type="entry name" value="WbqC"/>
    <property type="match status" value="1"/>
</dbReference>
<dbReference type="EMBL" id="VHSH01000013">
    <property type="protein sequence ID" value="TQV71878.1"/>
    <property type="molecule type" value="Genomic_DNA"/>
</dbReference>
<keyword evidence="2" id="KW-1185">Reference proteome</keyword>
<dbReference type="OrthoDB" id="3611744at2"/>
<comment type="caution">
    <text evidence="1">The sequence shown here is derived from an EMBL/GenBank/DDBJ whole genome shotgun (WGS) entry which is preliminary data.</text>
</comment>